<dbReference type="SUPFAM" id="SSF51215">
    <property type="entry name" value="Regulatory protein AraC"/>
    <property type="match status" value="1"/>
</dbReference>
<comment type="caution">
    <text evidence="3">The sequence shown here is derived from an EMBL/GenBank/DDBJ whole genome shotgun (WGS) entry which is preliminary data.</text>
</comment>
<dbReference type="EMBL" id="VFRR01000027">
    <property type="protein sequence ID" value="TPE49020.1"/>
    <property type="molecule type" value="Genomic_DNA"/>
</dbReference>
<dbReference type="Proteomes" id="UP000315901">
    <property type="component" value="Unassembled WGS sequence"/>
</dbReference>
<name>A0A501WKW9_9GAMM</name>
<evidence type="ECO:0000256" key="1">
    <source>
        <dbReference type="ARBA" id="ARBA00023125"/>
    </source>
</evidence>
<accession>A0A501WKW9</accession>
<dbReference type="RefSeq" id="WP_140589793.1">
    <property type="nucleotide sequence ID" value="NZ_VFRR01000027.1"/>
</dbReference>
<reference evidence="3 4" key="1">
    <citation type="submission" date="2019-06" db="EMBL/GenBank/DDBJ databases">
        <title>A novel bacterium of genus Marinomonas, isolated from coastal sand.</title>
        <authorList>
            <person name="Huang H."/>
            <person name="Mo K."/>
            <person name="Hu Y."/>
        </authorList>
    </citation>
    <scope>NUCLEOTIDE SEQUENCE [LARGE SCALE GENOMIC DNA]</scope>
    <source>
        <strain evidence="3 4">HB171799</strain>
    </source>
</reference>
<protein>
    <recommendedName>
        <fullName evidence="2">AraC-type arabinose-binding/dimerisation domain-containing protein</fullName>
    </recommendedName>
</protein>
<sequence length="72" mass="8534">MDQIQHFRSPERAIGLIAGQYQAFEFKRHYHLDYHFGLIVKGEQRFVCRGERFHVGYGEVVIMSPDELHEGR</sequence>
<proteinExistence type="predicted"/>
<dbReference type="AlphaFoldDB" id="A0A501WKW9"/>
<dbReference type="InterPro" id="IPR003313">
    <property type="entry name" value="AraC-bd"/>
</dbReference>
<dbReference type="GO" id="GO:0006355">
    <property type="term" value="P:regulation of DNA-templated transcription"/>
    <property type="evidence" value="ECO:0007669"/>
    <property type="project" value="InterPro"/>
</dbReference>
<keyword evidence="1" id="KW-0238">DNA-binding</keyword>
<evidence type="ECO:0000313" key="4">
    <source>
        <dbReference type="Proteomes" id="UP000315901"/>
    </source>
</evidence>
<evidence type="ECO:0000259" key="2">
    <source>
        <dbReference type="Pfam" id="PF02311"/>
    </source>
</evidence>
<organism evidence="3 4">
    <name type="scientific">Maribrevibacterium harenarium</name>
    <dbReference type="NCBI Taxonomy" id="2589817"/>
    <lineage>
        <taxon>Bacteria</taxon>
        <taxon>Pseudomonadati</taxon>
        <taxon>Pseudomonadota</taxon>
        <taxon>Gammaproteobacteria</taxon>
        <taxon>Oceanospirillales</taxon>
        <taxon>Oceanospirillaceae</taxon>
        <taxon>Maribrevibacterium</taxon>
    </lineage>
</organism>
<dbReference type="OrthoDB" id="9809338at2"/>
<dbReference type="InterPro" id="IPR014710">
    <property type="entry name" value="RmlC-like_jellyroll"/>
</dbReference>
<dbReference type="InterPro" id="IPR037923">
    <property type="entry name" value="HTH-like"/>
</dbReference>
<feature type="domain" description="AraC-type arabinose-binding/dimerisation" evidence="2">
    <location>
        <begin position="16"/>
        <end position="71"/>
    </location>
</feature>
<evidence type="ECO:0000313" key="3">
    <source>
        <dbReference type="EMBL" id="TPE49020.1"/>
    </source>
</evidence>
<gene>
    <name evidence="3" type="ORF">FJM67_12565</name>
</gene>
<dbReference type="Pfam" id="PF02311">
    <property type="entry name" value="AraC_binding"/>
    <property type="match status" value="1"/>
</dbReference>
<dbReference type="GO" id="GO:0003677">
    <property type="term" value="F:DNA binding"/>
    <property type="evidence" value="ECO:0007669"/>
    <property type="project" value="UniProtKB-KW"/>
</dbReference>
<keyword evidence="4" id="KW-1185">Reference proteome</keyword>
<dbReference type="Gene3D" id="2.60.120.10">
    <property type="entry name" value="Jelly Rolls"/>
    <property type="match status" value="1"/>
</dbReference>